<dbReference type="Proteomes" id="UP000826656">
    <property type="component" value="Unassembled WGS sequence"/>
</dbReference>
<evidence type="ECO:0000256" key="1">
    <source>
        <dbReference type="SAM" id="MobiDB-lite"/>
    </source>
</evidence>
<evidence type="ECO:0000313" key="3">
    <source>
        <dbReference type="Proteomes" id="UP000826656"/>
    </source>
</evidence>
<sequence length="80" mass="8476">MEVLVEMEAAPVGMEAGRDFLCSCRDALCCCDGGWLLSGMAAWRRSGMVAWRRSGMGGDRRRWGGVGGGSGVGSESGLRF</sequence>
<protein>
    <submittedName>
        <fullName evidence="2">Uncharacterized protein</fullName>
    </submittedName>
</protein>
<reference evidence="2 3" key="1">
    <citation type="journal article" date="2021" name="bioRxiv">
        <title>Chromosome-scale and haplotype-resolved genome assembly of a tetraploid potato cultivar.</title>
        <authorList>
            <person name="Sun H."/>
            <person name="Jiao W.-B."/>
            <person name="Krause K."/>
            <person name="Campoy J.A."/>
            <person name="Goel M."/>
            <person name="Folz-Donahue K."/>
            <person name="Kukat C."/>
            <person name="Huettel B."/>
            <person name="Schneeberger K."/>
        </authorList>
    </citation>
    <scope>NUCLEOTIDE SEQUENCE [LARGE SCALE GENOMIC DNA]</scope>
    <source>
        <strain evidence="2">SolTubOtavaFocal</strain>
        <tissue evidence="2">Leaves</tissue>
    </source>
</reference>
<organism evidence="2 3">
    <name type="scientific">Solanum tuberosum</name>
    <name type="common">Potato</name>
    <dbReference type="NCBI Taxonomy" id="4113"/>
    <lineage>
        <taxon>Eukaryota</taxon>
        <taxon>Viridiplantae</taxon>
        <taxon>Streptophyta</taxon>
        <taxon>Embryophyta</taxon>
        <taxon>Tracheophyta</taxon>
        <taxon>Spermatophyta</taxon>
        <taxon>Magnoliopsida</taxon>
        <taxon>eudicotyledons</taxon>
        <taxon>Gunneridae</taxon>
        <taxon>Pentapetalae</taxon>
        <taxon>asterids</taxon>
        <taxon>lamiids</taxon>
        <taxon>Solanales</taxon>
        <taxon>Solanaceae</taxon>
        <taxon>Solanoideae</taxon>
        <taxon>Solaneae</taxon>
        <taxon>Solanum</taxon>
    </lineage>
</organism>
<evidence type="ECO:0000313" key="2">
    <source>
        <dbReference type="EMBL" id="KAH0779070.1"/>
    </source>
</evidence>
<name>A0ABQ7WGF7_SOLTU</name>
<keyword evidence="3" id="KW-1185">Reference proteome</keyword>
<feature type="compositionally biased region" description="Gly residues" evidence="1">
    <location>
        <begin position="64"/>
        <end position="74"/>
    </location>
</feature>
<accession>A0ABQ7WGF7</accession>
<proteinExistence type="predicted"/>
<gene>
    <name evidence="2" type="ORF">KY290_005497</name>
</gene>
<feature type="region of interest" description="Disordered" evidence="1">
    <location>
        <begin position="61"/>
        <end position="80"/>
    </location>
</feature>
<comment type="caution">
    <text evidence="2">The sequence shown here is derived from an EMBL/GenBank/DDBJ whole genome shotgun (WGS) entry which is preliminary data.</text>
</comment>
<dbReference type="EMBL" id="JAIVGD010000002">
    <property type="protein sequence ID" value="KAH0779070.1"/>
    <property type="molecule type" value="Genomic_DNA"/>
</dbReference>